<evidence type="ECO:0000313" key="2">
    <source>
        <dbReference type="EMBL" id="CAB3389648.1"/>
    </source>
</evidence>
<keyword evidence="1" id="KW-1133">Transmembrane helix</keyword>
<keyword evidence="1" id="KW-0472">Membrane</keyword>
<accession>A0A6F9DZF8</accession>
<feature type="transmembrane region" description="Helical" evidence="1">
    <location>
        <begin position="34"/>
        <end position="55"/>
    </location>
</feature>
<reference evidence="2 3" key="1">
    <citation type="submission" date="2020-04" db="EMBL/GenBank/DDBJ databases">
        <authorList>
            <person name="Hogendoorn C."/>
        </authorList>
    </citation>
    <scope>NUCLEOTIDE SEQUENCE [LARGE SCALE GENOMIC DNA]</scope>
    <source>
        <strain evidence="2">COOX1</strain>
    </source>
</reference>
<keyword evidence="1" id="KW-0812">Transmembrane</keyword>
<evidence type="ECO:0000256" key="1">
    <source>
        <dbReference type="SAM" id="Phobius"/>
    </source>
</evidence>
<dbReference type="EMBL" id="LR792683">
    <property type="protein sequence ID" value="CAB3389648.1"/>
    <property type="molecule type" value="Genomic_DNA"/>
</dbReference>
<dbReference type="AlphaFoldDB" id="A0A6F9DZF8"/>
<proteinExistence type="predicted"/>
<feature type="transmembrane region" description="Helical" evidence="1">
    <location>
        <begin position="62"/>
        <end position="80"/>
    </location>
</feature>
<organism evidence="2 3">
    <name type="scientific">Kyrpidia spormannii</name>
    <dbReference type="NCBI Taxonomy" id="2055160"/>
    <lineage>
        <taxon>Bacteria</taxon>
        <taxon>Bacillati</taxon>
        <taxon>Bacillota</taxon>
        <taxon>Bacilli</taxon>
        <taxon>Bacillales</taxon>
        <taxon>Alicyclobacillaceae</taxon>
        <taxon>Kyrpidia</taxon>
    </lineage>
</organism>
<feature type="transmembrane region" description="Helical" evidence="1">
    <location>
        <begin position="92"/>
        <end position="111"/>
    </location>
</feature>
<evidence type="ECO:0000313" key="3">
    <source>
        <dbReference type="Proteomes" id="UP000502196"/>
    </source>
</evidence>
<protein>
    <submittedName>
        <fullName evidence="2">Uncharacterized protein</fullName>
    </submittedName>
</protein>
<sequence length="115" mass="12566">MPSMPGGAGIPGAGRWNETLDLSIRAKGSNGGRIVKLLIALIVFAGCLTVQRLALHRRAFGRSLFITAMGFLTSVIVGISPYPPARYVSQGLFWATWVFIGFMTVVSILRLRHRH</sequence>
<gene>
    <name evidence="2" type="ORF">COOX1_0020</name>
</gene>
<name>A0A6F9DZF8_9BACL</name>
<dbReference type="Proteomes" id="UP000502196">
    <property type="component" value="Chromosome"/>
</dbReference>